<evidence type="ECO:0000313" key="3">
    <source>
        <dbReference type="Proteomes" id="UP001364224"/>
    </source>
</evidence>
<proteinExistence type="predicted"/>
<reference evidence="2 3" key="1">
    <citation type="submission" date="2024-02" db="EMBL/GenBank/DDBJ databases">
        <title>Adaptive strategies in a cosmopolitan and abundant soil bacterium.</title>
        <authorList>
            <person name="Carini P."/>
        </authorList>
    </citation>
    <scope>NUCLEOTIDE SEQUENCE [LARGE SCALE GENOMIC DNA]</scope>
    <source>
        <strain evidence="2 3">AZCC 1608</strain>
    </source>
</reference>
<sequence>MSLSAEALYKMSDVELLAAYVEARRQFVEKKFTRDTHRARLTWIKAKMFVGSSGGVTERNMAIDVSEEFARKGQELREMTRDLDLLKVDVDIIAIVIRFRGAPAPADAHGEDAVEGDPEREGHRVAASD</sequence>
<gene>
    <name evidence="2" type="ORF">V1286_003231</name>
</gene>
<accession>A0ABU8BAY3</accession>
<evidence type="ECO:0000313" key="2">
    <source>
        <dbReference type="EMBL" id="MEH2555702.1"/>
    </source>
</evidence>
<feature type="region of interest" description="Disordered" evidence="1">
    <location>
        <begin position="104"/>
        <end position="129"/>
    </location>
</feature>
<dbReference type="Proteomes" id="UP001364224">
    <property type="component" value="Unassembled WGS sequence"/>
</dbReference>
<dbReference type="RefSeq" id="WP_334480863.1">
    <property type="nucleotide sequence ID" value="NZ_JAZHRV010000001.1"/>
</dbReference>
<evidence type="ECO:0000256" key="1">
    <source>
        <dbReference type="SAM" id="MobiDB-lite"/>
    </source>
</evidence>
<feature type="compositionally biased region" description="Basic and acidic residues" evidence="1">
    <location>
        <begin position="108"/>
        <end position="129"/>
    </location>
</feature>
<organism evidence="2 3">
    <name type="scientific">Bradyrhizobium algeriense</name>
    <dbReference type="NCBI Taxonomy" id="634784"/>
    <lineage>
        <taxon>Bacteria</taxon>
        <taxon>Pseudomonadati</taxon>
        <taxon>Pseudomonadota</taxon>
        <taxon>Alphaproteobacteria</taxon>
        <taxon>Hyphomicrobiales</taxon>
        <taxon>Nitrobacteraceae</taxon>
        <taxon>Bradyrhizobium</taxon>
    </lineage>
</organism>
<keyword evidence="3" id="KW-1185">Reference proteome</keyword>
<protein>
    <submittedName>
        <fullName evidence="2">Uncharacterized protein</fullName>
    </submittedName>
</protein>
<comment type="caution">
    <text evidence="2">The sequence shown here is derived from an EMBL/GenBank/DDBJ whole genome shotgun (WGS) entry which is preliminary data.</text>
</comment>
<name>A0ABU8BAY3_9BRAD</name>
<dbReference type="EMBL" id="JAZHRV010000001">
    <property type="protein sequence ID" value="MEH2555702.1"/>
    <property type="molecule type" value="Genomic_DNA"/>
</dbReference>